<name>A0ABU9RMN2_9BURK</name>
<proteinExistence type="predicted"/>
<reference evidence="1 2" key="1">
    <citation type="submission" date="2024-01" db="EMBL/GenBank/DDBJ databases">
        <title>The diversity of rhizobia nodulating Mimosa spp. in eleven states of Brazil covering several biomes is determined by host plant, location, and edaphic factors.</title>
        <authorList>
            <person name="Rouws L."/>
            <person name="Barauna A."/>
            <person name="Beukes C."/>
            <person name="De Faria S.M."/>
            <person name="Gross E."/>
            <person name="Dos Reis Junior F.B."/>
            <person name="Simon M."/>
            <person name="Maluk M."/>
            <person name="Odee D.W."/>
            <person name="Kenicer G."/>
            <person name="Young J.P.W."/>
            <person name="Reis V.M."/>
            <person name="Zilli J."/>
            <person name="James E.K."/>
        </authorList>
    </citation>
    <scope>NUCLEOTIDE SEQUENCE [LARGE SCALE GENOMIC DNA]</scope>
    <source>
        <strain evidence="1 2">JPY167</strain>
    </source>
</reference>
<comment type="caution">
    <text evidence="1">The sequence shown here is derived from an EMBL/GenBank/DDBJ whole genome shotgun (WGS) entry which is preliminary data.</text>
</comment>
<organism evidence="1 2">
    <name type="scientific">Paraburkholderia ferrariae</name>
    <dbReference type="NCBI Taxonomy" id="386056"/>
    <lineage>
        <taxon>Bacteria</taxon>
        <taxon>Pseudomonadati</taxon>
        <taxon>Pseudomonadota</taxon>
        <taxon>Betaproteobacteria</taxon>
        <taxon>Burkholderiales</taxon>
        <taxon>Burkholderiaceae</taxon>
        <taxon>Paraburkholderia</taxon>
    </lineage>
</organism>
<keyword evidence="2" id="KW-1185">Reference proteome</keyword>
<gene>
    <name evidence="1" type="ORF">VSR73_09590</name>
</gene>
<protein>
    <submittedName>
        <fullName evidence="1">Uncharacterized protein</fullName>
    </submittedName>
</protein>
<dbReference type="RefSeq" id="WP_342946617.1">
    <property type="nucleotide sequence ID" value="NZ_JAYMRV010000002.1"/>
</dbReference>
<evidence type="ECO:0000313" key="2">
    <source>
        <dbReference type="Proteomes" id="UP001489897"/>
    </source>
</evidence>
<accession>A0ABU9RMN2</accession>
<evidence type="ECO:0000313" key="1">
    <source>
        <dbReference type="EMBL" id="MEM5421310.1"/>
    </source>
</evidence>
<dbReference type="Proteomes" id="UP001489897">
    <property type="component" value="Unassembled WGS sequence"/>
</dbReference>
<sequence>MKRDDIPGEPGPHRFDLAVVGKAVVEEFARANHRVPTVEEVRSLTYVAVVAMSAWLTMDSPCAGIEFATIDGDAFALCEFENGAHVKVKLQDGIDRYRHFDDVRLQ</sequence>
<dbReference type="EMBL" id="JAYMRV010000002">
    <property type="protein sequence ID" value="MEM5421310.1"/>
    <property type="molecule type" value="Genomic_DNA"/>
</dbReference>